<dbReference type="Proteomes" id="UP000246635">
    <property type="component" value="Unassembled WGS sequence"/>
</dbReference>
<dbReference type="GO" id="GO:0005198">
    <property type="term" value="F:structural molecule activity"/>
    <property type="evidence" value="ECO:0007669"/>
    <property type="project" value="InterPro"/>
</dbReference>
<comment type="caution">
    <text evidence="1">The sequence shown here is derived from an EMBL/GenBank/DDBJ whole genome shotgun (WGS) entry which is preliminary data.</text>
</comment>
<name>A0A2V2YMX0_9BACL</name>
<sequence length="146" mass="16388">MPTGERRDPLAGFRFLVELDGLIAAGFSEVHGLEAEIEMEEYREGGVNGYVHRLPKMTRQSNLTLKRGLTGSTELWDWFKLAAEGWVSRRNGSIIVLDEQGYEAWRWNFSGAYPVKWTGPELRADSSTIAVESIEIAHQGLTAYGL</sequence>
<evidence type="ECO:0000313" key="1">
    <source>
        <dbReference type="EMBL" id="PWV95671.1"/>
    </source>
</evidence>
<reference evidence="1 2" key="1">
    <citation type="submission" date="2018-05" db="EMBL/GenBank/DDBJ databases">
        <title>Genomic Encyclopedia of Type Strains, Phase III (KMG-III): the genomes of soil and plant-associated and newly described type strains.</title>
        <authorList>
            <person name="Whitman W."/>
        </authorList>
    </citation>
    <scope>NUCLEOTIDE SEQUENCE [LARGE SCALE GENOMIC DNA]</scope>
    <source>
        <strain evidence="1 2">CECT 5696</strain>
    </source>
</reference>
<dbReference type="InterPro" id="IPR010667">
    <property type="entry name" value="Phage_T4_Gp19"/>
</dbReference>
<dbReference type="NCBIfam" id="TIGR02241">
    <property type="entry name" value="conserved hypothetical phage tail region protein"/>
    <property type="match status" value="1"/>
</dbReference>
<dbReference type="AlphaFoldDB" id="A0A2V2YMX0"/>
<dbReference type="EMBL" id="QGTQ01000025">
    <property type="protein sequence ID" value="PWV95671.1"/>
    <property type="molecule type" value="Genomic_DNA"/>
</dbReference>
<dbReference type="RefSeq" id="WP_110046290.1">
    <property type="nucleotide sequence ID" value="NZ_CP054613.1"/>
</dbReference>
<dbReference type="PANTHER" id="PTHR38009">
    <property type="entry name" value="CONSERVED HYPOTHETICAL PHAGE TAIL PROTEIN"/>
    <property type="match status" value="1"/>
</dbReference>
<gene>
    <name evidence="1" type="ORF">DFQ01_12514</name>
</gene>
<proteinExistence type="predicted"/>
<dbReference type="PANTHER" id="PTHR38009:SF1">
    <property type="entry name" value="CONSERVED HYPOTHETICAL PHAGE TAIL PROTEIN"/>
    <property type="match status" value="1"/>
</dbReference>
<dbReference type="InterPro" id="IPR011747">
    <property type="entry name" value="CHP02241"/>
</dbReference>
<protein>
    <submittedName>
        <fullName evidence="1">Phage tail-like protein</fullName>
    </submittedName>
</protein>
<dbReference type="Pfam" id="PF06841">
    <property type="entry name" value="Phage_T4_gp19"/>
    <property type="match status" value="1"/>
</dbReference>
<organism evidence="1 2">
    <name type="scientific">Paenibacillus cellulosilyticus</name>
    <dbReference type="NCBI Taxonomy" id="375489"/>
    <lineage>
        <taxon>Bacteria</taxon>
        <taxon>Bacillati</taxon>
        <taxon>Bacillota</taxon>
        <taxon>Bacilli</taxon>
        <taxon>Bacillales</taxon>
        <taxon>Paenibacillaceae</taxon>
        <taxon>Paenibacillus</taxon>
    </lineage>
</organism>
<accession>A0A2V2YMX0</accession>
<evidence type="ECO:0000313" key="2">
    <source>
        <dbReference type="Proteomes" id="UP000246635"/>
    </source>
</evidence>
<keyword evidence="2" id="KW-1185">Reference proteome</keyword>
<dbReference type="OrthoDB" id="73314at2"/>